<dbReference type="KEGG" id="more:E1B28_009012"/>
<accession>A0A9P7S044</accession>
<dbReference type="Pfam" id="PF09439">
    <property type="entry name" value="SRPRB"/>
    <property type="match status" value="1"/>
</dbReference>
<gene>
    <name evidence="13" type="ORF">E1B28_009012</name>
</gene>
<evidence type="ECO:0000256" key="11">
    <source>
        <dbReference type="SAM" id="MobiDB-lite"/>
    </source>
</evidence>
<dbReference type="RefSeq" id="XP_043009148.1">
    <property type="nucleotide sequence ID" value="XM_043153863.1"/>
</dbReference>
<feature type="region of interest" description="Disordered" evidence="11">
    <location>
        <begin position="249"/>
        <end position="274"/>
    </location>
</feature>
<evidence type="ECO:0000256" key="2">
    <source>
        <dbReference type="ARBA" id="ARBA00005619"/>
    </source>
</evidence>
<comment type="subcellular location">
    <subcellularLocation>
        <location evidence="1">Endoplasmic reticulum membrane</location>
        <topology evidence="1">Single-pass membrane protein</topology>
    </subcellularLocation>
</comment>
<dbReference type="GO" id="GO:0005525">
    <property type="term" value="F:GTP binding"/>
    <property type="evidence" value="ECO:0007669"/>
    <property type="project" value="UniProtKB-KW"/>
</dbReference>
<keyword evidence="14" id="KW-1185">Reference proteome</keyword>
<evidence type="ECO:0000256" key="3">
    <source>
        <dbReference type="ARBA" id="ARBA00020256"/>
    </source>
</evidence>
<evidence type="ECO:0000256" key="8">
    <source>
        <dbReference type="ARBA" id="ARBA00023134"/>
    </source>
</evidence>
<organism evidence="13 14">
    <name type="scientific">Marasmius oreades</name>
    <name type="common">fairy-ring Marasmius</name>
    <dbReference type="NCBI Taxonomy" id="181124"/>
    <lineage>
        <taxon>Eukaryota</taxon>
        <taxon>Fungi</taxon>
        <taxon>Dikarya</taxon>
        <taxon>Basidiomycota</taxon>
        <taxon>Agaricomycotina</taxon>
        <taxon>Agaricomycetes</taxon>
        <taxon>Agaricomycetidae</taxon>
        <taxon>Agaricales</taxon>
        <taxon>Marasmiineae</taxon>
        <taxon>Marasmiaceae</taxon>
        <taxon>Marasmius</taxon>
    </lineage>
</organism>
<dbReference type="GO" id="GO:0005789">
    <property type="term" value="C:endoplasmic reticulum membrane"/>
    <property type="evidence" value="ECO:0007669"/>
    <property type="project" value="UniProtKB-SubCell"/>
</dbReference>
<feature type="transmembrane region" description="Helical" evidence="12">
    <location>
        <begin position="20"/>
        <end position="39"/>
    </location>
</feature>
<dbReference type="InterPro" id="IPR019009">
    <property type="entry name" value="SRP_receptor_beta_su"/>
</dbReference>
<keyword evidence="4 12" id="KW-0812">Transmembrane</keyword>
<evidence type="ECO:0000256" key="5">
    <source>
        <dbReference type="ARBA" id="ARBA00022741"/>
    </source>
</evidence>
<keyword evidence="10" id="KW-0675">Receptor</keyword>
<sequence length="274" mass="29652">MSLKTNTTLSWHAPFSQPPYFVPASLFVALLLTLIAFSITRRNNASRGNALLFLGPPESGKTSIMSQLVYGVSPATHTSLQTNAALVNLPGKKHPIRVVDVPGHPRIRDQFHDFLLDAKAIVFVVDVNLVSRNGPAVAEHLHSIMKALLSLPPSHKLPTLIILAHKTDLIKASATSGASSLAVDRVQKILQRELEKRRLAQSGGMGVETLDSEDEKSDITGLECTSPGGVFQFESWEGGEVVFMGSSVKLPPSDTEKGPSSGLQTLEEWMDENL</sequence>
<evidence type="ECO:0000313" key="13">
    <source>
        <dbReference type="EMBL" id="KAG7092678.1"/>
    </source>
</evidence>
<evidence type="ECO:0000256" key="9">
    <source>
        <dbReference type="ARBA" id="ARBA00023136"/>
    </source>
</evidence>
<dbReference type="Gene3D" id="3.40.50.300">
    <property type="entry name" value="P-loop containing nucleotide triphosphate hydrolases"/>
    <property type="match status" value="1"/>
</dbReference>
<protein>
    <recommendedName>
        <fullName evidence="3">Signal recognition particle receptor subunit beta</fullName>
    </recommendedName>
</protein>
<keyword evidence="6" id="KW-0256">Endoplasmic reticulum</keyword>
<evidence type="ECO:0000256" key="10">
    <source>
        <dbReference type="ARBA" id="ARBA00023170"/>
    </source>
</evidence>
<keyword evidence="8" id="KW-0342">GTP-binding</keyword>
<keyword evidence="7 12" id="KW-1133">Transmembrane helix</keyword>
<evidence type="ECO:0000256" key="12">
    <source>
        <dbReference type="SAM" id="Phobius"/>
    </source>
</evidence>
<dbReference type="Proteomes" id="UP001049176">
    <property type="component" value="Chromosome 5"/>
</dbReference>
<dbReference type="EMBL" id="CM032185">
    <property type="protein sequence ID" value="KAG7092678.1"/>
    <property type="molecule type" value="Genomic_DNA"/>
</dbReference>
<keyword evidence="5" id="KW-0547">Nucleotide-binding</keyword>
<comment type="caution">
    <text evidence="13">The sequence shown here is derived from an EMBL/GenBank/DDBJ whole genome shotgun (WGS) entry which is preliminary data.</text>
</comment>
<reference evidence="13" key="1">
    <citation type="journal article" date="2021" name="Genome Biol. Evol.">
        <title>The assembled and annotated genome of the fairy-ring fungus Marasmius oreades.</title>
        <authorList>
            <person name="Hiltunen M."/>
            <person name="Ament-Velasquez S.L."/>
            <person name="Johannesson H."/>
        </authorList>
    </citation>
    <scope>NUCLEOTIDE SEQUENCE</scope>
    <source>
        <strain evidence="13">03SP1</strain>
    </source>
</reference>
<keyword evidence="9 12" id="KW-0472">Membrane</keyword>
<comment type="similarity">
    <text evidence="2">Belongs to the SRP receptor beta subunit family.</text>
</comment>
<dbReference type="InterPro" id="IPR027417">
    <property type="entry name" value="P-loop_NTPase"/>
</dbReference>
<dbReference type="OrthoDB" id="41266at2759"/>
<evidence type="ECO:0000256" key="6">
    <source>
        <dbReference type="ARBA" id="ARBA00022824"/>
    </source>
</evidence>
<evidence type="ECO:0000256" key="4">
    <source>
        <dbReference type="ARBA" id="ARBA00022692"/>
    </source>
</evidence>
<evidence type="ECO:0000256" key="7">
    <source>
        <dbReference type="ARBA" id="ARBA00022989"/>
    </source>
</evidence>
<dbReference type="GeneID" id="66078088"/>
<evidence type="ECO:0000313" key="14">
    <source>
        <dbReference type="Proteomes" id="UP001049176"/>
    </source>
</evidence>
<name>A0A9P7S044_9AGAR</name>
<dbReference type="SUPFAM" id="SSF52540">
    <property type="entry name" value="P-loop containing nucleoside triphosphate hydrolases"/>
    <property type="match status" value="1"/>
</dbReference>
<dbReference type="AlphaFoldDB" id="A0A9P7S044"/>
<evidence type="ECO:0000256" key="1">
    <source>
        <dbReference type="ARBA" id="ARBA00004389"/>
    </source>
</evidence>
<proteinExistence type="inferred from homology"/>